<dbReference type="GO" id="GO:0003677">
    <property type="term" value="F:DNA binding"/>
    <property type="evidence" value="ECO:0007669"/>
    <property type="project" value="InterPro"/>
</dbReference>
<keyword evidence="1" id="KW-0233">DNA recombination</keyword>
<dbReference type="GO" id="GO:0006310">
    <property type="term" value="P:DNA recombination"/>
    <property type="evidence" value="ECO:0007669"/>
    <property type="project" value="UniProtKB-KW"/>
</dbReference>
<dbReference type="EMBL" id="MEIA01000077">
    <property type="protein sequence ID" value="OJF14895.1"/>
    <property type="molecule type" value="Genomic_DNA"/>
</dbReference>
<organism evidence="2 3">
    <name type="scientific">Couchioplanes caeruleus subsp. caeruleus</name>
    <dbReference type="NCBI Taxonomy" id="56427"/>
    <lineage>
        <taxon>Bacteria</taxon>
        <taxon>Bacillati</taxon>
        <taxon>Actinomycetota</taxon>
        <taxon>Actinomycetes</taxon>
        <taxon>Micromonosporales</taxon>
        <taxon>Micromonosporaceae</taxon>
        <taxon>Couchioplanes</taxon>
    </lineage>
</organism>
<protein>
    <submittedName>
        <fullName evidence="2">Uncharacterized protein</fullName>
    </submittedName>
</protein>
<proteinExistence type="predicted"/>
<dbReference type="GO" id="GO:0015074">
    <property type="term" value="P:DNA integration"/>
    <property type="evidence" value="ECO:0007669"/>
    <property type="project" value="InterPro"/>
</dbReference>
<dbReference type="Proteomes" id="UP000182486">
    <property type="component" value="Unassembled WGS sequence"/>
</dbReference>
<gene>
    <name evidence="2" type="ORF">BG844_07215</name>
</gene>
<dbReference type="InterPro" id="IPR013762">
    <property type="entry name" value="Integrase-like_cat_sf"/>
</dbReference>
<sequence length="72" mass="8197">MPLKAQRQGSVLFDTQRIPRAAPLLRTTLITSHADPKEVQRALRHSTLRITLETYVHFWPRSSAAVESSVRC</sequence>
<dbReference type="AlphaFoldDB" id="A0A1K0FPX2"/>
<evidence type="ECO:0000313" key="2">
    <source>
        <dbReference type="EMBL" id="OJF14895.1"/>
    </source>
</evidence>
<reference evidence="2 3" key="1">
    <citation type="submission" date="2016-09" db="EMBL/GenBank/DDBJ databases">
        <title>Couchioplanes caeruleus draft genome sequence.</title>
        <authorList>
            <person name="Sheehan J."/>
            <person name="Caffrey P."/>
        </authorList>
    </citation>
    <scope>NUCLEOTIDE SEQUENCE [LARGE SCALE GENOMIC DNA]</scope>
    <source>
        <strain evidence="2 3">DSM 43634</strain>
    </source>
</reference>
<dbReference type="Gene3D" id="1.10.443.10">
    <property type="entry name" value="Intergrase catalytic core"/>
    <property type="match status" value="1"/>
</dbReference>
<evidence type="ECO:0000256" key="1">
    <source>
        <dbReference type="ARBA" id="ARBA00023172"/>
    </source>
</evidence>
<evidence type="ECO:0000313" key="3">
    <source>
        <dbReference type="Proteomes" id="UP000182486"/>
    </source>
</evidence>
<keyword evidence="3" id="KW-1185">Reference proteome</keyword>
<comment type="caution">
    <text evidence="2">The sequence shown here is derived from an EMBL/GenBank/DDBJ whole genome shotgun (WGS) entry which is preliminary data.</text>
</comment>
<dbReference type="SUPFAM" id="SSF56349">
    <property type="entry name" value="DNA breaking-rejoining enzymes"/>
    <property type="match status" value="1"/>
</dbReference>
<dbReference type="InterPro" id="IPR011010">
    <property type="entry name" value="DNA_brk_join_enz"/>
</dbReference>
<accession>A0A1K0FPX2</accession>
<name>A0A1K0FPX2_9ACTN</name>